<feature type="transmembrane region" description="Helical" evidence="1">
    <location>
        <begin position="12"/>
        <end position="32"/>
    </location>
</feature>
<keyword evidence="1" id="KW-0812">Transmembrane</keyword>
<dbReference type="AlphaFoldDB" id="A0A9W7BYS9"/>
<dbReference type="EMBL" id="BRXY01000436">
    <property type="protein sequence ID" value="GMH94870.1"/>
    <property type="molecule type" value="Genomic_DNA"/>
</dbReference>
<evidence type="ECO:0000313" key="3">
    <source>
        <dbReference type="Proteomes" id="UP001165085"/>
    </source>
</evidence>
<keyword evidence="3" id="KW-1185">Reference proteome</keyword>
<reference evidence="3" key="1">
    <citation type="journal article" date="2023" name="Commun. Biol.">
        <title>Genome analysis of Parmales, the sister group of diatoms, reveals the evolutionary specialization of diatoms from phago-mixotrophs to photoautotrophs.</title>
        <authorList>
            <person name="Ban H."/>
            <person name="Sato S."/>
            <person name="Yoshikawa S."/>
            <person name="Yamada K."/>
            <person name="Nakamura Y."/>
            <person name="Ichinomiya M."/>
            <person name="Sato N."/>
            <person name="Blanc-Mathieu R."/>
            <person name="Endo H."/>
            <person name="Kuwata A."/>
            <person name="Ogata H."/>
        </authorList>
    </citation>
    <scope>NUCLEOTIDE SEQUENCE [LARGE SCALE GENOMIC DNA]</scope>
    <source>
        <strain evidence="3">NIES 3701</strain>
    </source>
</reference>
<gene>
    <name evidence="2" type="ORF">TrST_g7751</name>
</gene>
<evidence type="ECO:0000256" key="1">
    <source>
        <dbReference type="SAM" id="Phobius"/>
    </source>
</evidence>
<name>A0A9W7BYS9_9STRA</name>
<evidence type="ECO:0000313" key="2">
    <source>
        <dbReference type="EMBL" id="GMH94870.1"/>
    </source>
</evidence>
<dbReference type="OrthoDB" id="10570444at2759"/>
<keyword evidence="1" id="KW-0472">Membrane</keyword>
<proteinExistence type="predicted"/>
<dbReference type="Proteomes" id="UP001165085">
    <property type="component" value="Unassembled WGS sequence"/>
</dbReference>
<accession>A0A9W7BYS9</accession>
<feature type="transmembrane region" description="Helical" evidence="1">
    <location>
        <begin position="90"/>
        <end position="109"/>
    </location>
</feature>
<comment type="caution">
    <text evidence="2">The sequence shown here is derived from an EMBL/GenBank/DDBJ whole genome shotgun (WGS) entry which is preliminary data.</text>
</comment>
<organism evidence="2 3">
    <name type="scientific">Triparma strigata</name>
    <dbReference type="NCBI Taxonomy" id="1606541"/>
    <lineage>
        <taxon>Eukaryota</taxon>
        <taxon>Sar</taxon>
        <taxon>Stramenopiles</taxon>
        <taxon>Ochrophyta</taxon>
        <taxon>Bolidophyceae</taxon>
        <taxon>Parmales</taxon>
        <taxon>Triparmaceae</taxon>
        <taxon>Triparma</taxon>
    </lineage>
</organism>
<keyword evidence="1" id="KW-1133">Transmembrane helix</keyword>
<feature type="transmembrane region" description="Helical" evidence="1">
    <location>
        <begin position="156"/>
        <end position="174"/>
    </location>
</feature>
<protein>
    <submittedName>
        <fullName evidence="2">Uncharacterized protein</fullName>
    </submittedName>
</protein>
<feature type="transmembrane region" description="Helical" evidence="1">
    <location>
        <begin position="62"/>
        <end position="84"/>
    </location>
</feature>
<sequence>MAIVNGDYFSFAILSSVSSILTAAFISASITIEKDIDEVSRFHTPEFYGLVNLKSVPKKCTVCALVLVIAACQLASKAVSVALSSVENRTILVMYLSIDVGFALVLKVMRVDFFYWLPIESIPVRFSASLIERIVIKVITDFTACMQMRHPLELGGAYFTAVLLTTPLVSLYFGSRYLSYVEDEEAKATLSSIYSSEQVYGFLEEVKEWINERLPVWLAEKPEWFDDSFKAMILDEYVEDKAILKKIRTKDVMAIRSARRRSSLGALQIS</sequence>